<organism evidence="6 7">
    <name type="scientific">Fodinisporobacter ferrooxydans</name>
    <dbReference type="NCBI Taxonomy" id="2901836"/>
    <lineage>
        <taxon>Bacteria</taxon>
        <taxon>Bacillati</taxon>
        <taxon>Bacillota</taxon>
        <taxon>Bacilli</taxon>
        <taxon>Bacillales</taxon>
        <taxon>Alicyclobacillaceae</taxon>
        <taxon>Fodinisporobacter</taxon>
    </lineage>
</organism>
<dbReference type="Pfam" id="PF00202">
    <property type="entry name" value="Aminotran_3"/>
    <property type="match status" value="1"/>
</dbReference>
<feature type="binding site" evidence="5">
    <location>
        <position position="280"/>
    </location>
    <ligand>
        <name>N(2)-acetyl-L-ornithine</name>
        <dbReference type="ChEBI" id="CHEBI:57805"/>
    </ligand>
</feature>
<dbReference type="InterPro" id="IPR049704">
    <property type="entry name" value="Aminotrans_3_PPA_site"/>
</dbReference>
<comment type="pathway">
    <text evidence="5">Amino-acid biosynthesis; L-arginine biosynthesis; N(2)-acetyl-L-ornithine from L-glutamate: step 4/4.</text>
</comment>
<dbReference type="EMBL" id="CP089291">
    <property type="protein sequence ID" value="UOF91371.1"/>
    <property type="molecule type" value="Genomic_DNA"/>
</dbReference>
<comment type="subunit">
    <text evidence="5">Homodimer.</text>
</comment>
<dbReference type="NCBIfam" id="TIGR00707">
    <property type="entry name" value="argD"/>
    <property type="match status" value="1"/>
</dbReference>
<dbReference type="PIRSF" id="PIRSF000521">
    <property type="entry name" value="Transaminase_4ab_Lys_Orn"/>
    <property type="match status" value="1"/>
</dbReference>
<evidence type="ECO:0000256" key="2">
    <source>
        <dbReference type="ARBA" id="ARBA00022605"/>
    </source>
</evidence>
<comment type="similarity">
    <text evidence="5">Belongs to the class-III pyridoxal-phosphate-dependent aminotransferase family. ArgD subfamily.</text>
</comment>
<dbReference type="InterPro" id="IPR004636">
    <property type="entry name" value="AcOrn/SuccOrn_fam"/>
</dbReference>
<dbReference type="InterPro" id="IPR015424">
    <property type="entry name" value="PyrdxlP-dep_Trfase"/>
</dbReference>
<dbReference type="PANTHER" id="PTHR11986:SF79">
    <property type="entry name" value="ACETYLORNITHINE AMINOTRANSFERASE, MITOCHONDRIAL"/>
    <property type="match status" value="1"/>
</dbReference>
<feature type="binding site" evidence="5">
    <location>
        <position position="141"/>
    </location>
    <ligand>
        <name>N(2)-acetyl-L-ornithine</name>
        <dbReference type="ChEBI" id="CHEBI:57805"/>
    </ligand>
</feature>
<dbReference type="SUPFAM" id="SSF53383">
    <property type="entry name" value="PLP-dependent transferases"/>
    <property type="match status" value="1"/>
</dbReference>
<dbReference type="RefSeq" id="WP_347438062.1">
    <property type="nucleotide sequence ID" value="NZ_CP089291.1"/>
</dbReference>
<keyword evidence="4 5" id="KW-0663">Pyridoxal phosphate</keyword>
<keyword evidence="1 5" id="KW-0032">Aminotransferase</keyword>
<evidence type="ECO:0000313" key="7">
    <source>
        <dbReference type="Proteomes" id="UP000830167"/>
    </source>
</evidence>
<reference evidence="6" key="1">
    <citation type="submission" date="2021-12" db="EMBL/GenBank/DDBJ databases">
        <title>Alicyclobacillaceae gen. nov., sp. nov., isolated from chalcocite enrichment system.</title>
        <authorList>
            <person name="Jiang Z."/>
        </authorList>
    </citation>
    <scope>NUCLEOTIDE SEQUENCE</scope>
    <source>
        <strain evidence="6">MYW30-H2</strain>
    </source>
</reference>
<evidence type="ECO:0000313" key="6">
    <source>
        <dbReference type="EMBL" id="UOF91371.1"/>
    </source>
</evidence>
<dbReference type="CDD" id="cd00610">
    <property type="entry name" value="OAT_like"/>
    <property type="match status" value="1"/>
</dbReference>
<dbReference type="GO" id="GO:0008483">
    <property type="term" value="F:transaminase activity"/>
    <property type="evidence" value="ECO:0007669"/>
    <property type="project" value="UniProtKB-KW"/>
</dbReference>
<sequence>MTYEELFSASKQYLMPNYGRLPIAFAKGEGCFLYDLEGKKFLDFSSGIAVTSLGHAHPAVTAAISEQAGQLLHCSNLFHIPAQTKLAQLLVENSDFDQVLFCNSGAEANEGAIKLARRYAQLTYGPEKHEIITFHNAFHGRTFGALAATPTPKYQEGFAPLTPGFAHAVPGDMESVKALYTEATCAVMLEPIQGEGGVIPFAEEFLQELRAWCTEHQVLLIFDEVQTGCGRTGTLFAYQQFGVIPDIMTLAKGLGNGVPIGAVLAKAEISKVFTPGTHGTTFGGNPLVTAAGVATIEIVKEPAFLQHVQETGAYLQDALQALVQSYDWVKEIRGLGLIQGIVVEKPVANEIVKRCLDKGLIVLVAGANTVRILPPLIVEQQQLDQGVSVLKQAFQEQDQAIQSAATV</sequence>
<keyword evidence="7" id="KW-1185">Reference proteome</keyword>
<dbReference type="HAMAP" id="MF_01107">
    <property type="entry name" value="ArgD_aminotrans_3"/>
    <property type="match status" value="1"/>
</dbReference>
<evidence type="ECO:0000256" key="3">
    <source>
        <dbReference type="ARBA" id="ARBA00022679"/>
    </source>
</evidence>
<dbReference type="InterPro" id="IPR015421">
    <property type="entry name" value="PyrdxlP-dep_Trfase_major"/>
</dbReference>
<feature type="binding site" evidence="5">
    <location>
        <begin position="223"/>
        <end position="226"/>
    </location>
    <ligand>
        <name>pyridoxal 5'-phosphate</name>
        <dbReference type="ChEBI" id="CHEBI:597326"/>
    </ligand>
</feature>
<evidence type="ECO:0000256" key="1">
    <source>
        <dbReference type="ARBA" id="ARBA00022576"/>
    </source>
</evidence>
<protein>
    <recommendedName>
        <fullName evidence="5">Acetylornithine aminotransferase</fullName>
        <shortName evidence="5">ACOAT</shortName>
        <ecNumber evidence="5">2.6.1.11</ecNumber>
    </recommendedName>
</protein>
<keyword evidence="3 5" id="KW-0808">Transferase</keyword>
<name>A0ABY4CQ60_9BACL</name>
<dbReference type="NCBIfam" id="NF002325">
    <property type="entry name" value="PRK01278.1"/>
    <property type="match status" value="1"/>
</dbReference>
<feature type="binding site" evidence="5">
    <location>
        <position position="281"/>
    </location>
    <ligand>
        <name>pyridoxal 5'-phosphate</name>
        <dbReference type="ChEBI" id="CHEBI:597326"/>
    </ligand>
</feature>
<accession>A0ABY4CQ60</accession>
<keyword evidence="5" id="KW-0055">Arginine biosynthesis</keyword>
<gene>
    <name evidence="5" type="primary">argD</name>
    <name evidence="6" type="ORF">LSG31_03700</name>
</gene>
<dbReference type="InterPro" id="IPR015422">
    <property type="entry name" value="PyrdxlP-dep_Trfase_small"/>
</dbReference>
<dbReference type="InterPro" id="IPR050103">
    <property type="entry name" value="Class-III_PLP-dep_AT"/>
</dbReference>
<dbReference type="Gene3D" id="3.90.1150.10">
    <property type="entry name" value="Aspartate Aminotransferase, domain 1"/>
    <property type="match status" value="1"/>
</dbReference>
<dbReference type="InterPro" id="IPR005814">
    <property type="entry name" value="Aminotrans_3"/>
</dbReference>
<dbReference type="PROSITE" id="PS00600">
    <property type="entry name" value="AA_TRANSFER_CLASS_3"/>
    <property type="match status" value="1"/>
</dbReference>
<dbReference type="EC" id="2.6.1.11" evidence="5"/>
<feature type="modified residue" description="N6-(pyridoxal phosphate)lysine" evidence="5">
    <location>
        <position position="252"/>
    </location>
</feature>
<comment type="cofactor">
    <cofactor evidence="5">
        <name>pyridoxal 5'-phosphate</name>
        <dbReference type="ChEBI" id="CHEBI:597326"/>
    </cofactor>
    <text evidence="5">Binds 1 pyridoxal phosphate per subunit.</text>
</comment>
<proteinExistence type="inferred from homology"/>
<dbReference type="PANTHER" id="PTHR11986">
    <property type="entry name" value="AMINOTRANSFERASE CLASS III"/>
    <property type="match status" value="1"/>
</dbReference>
<feature type="binding site" evidence="5">
    <location>
        <begin position="105"/>
        <end position="106"/>
    </location>
    <ligand>
        <name>pyridoxal 5'-phosphate</name>
        <dbReference type="ChEBI" id="CHEBI:597326"/>
    </ligand>
</feature>
<dbReference type="Proteomes" id="UP000830167">
    <property type="component" value="Chromosome"/>
</dbReference>
<comment type="catalytic activity">
    <reaction evidence="5">
        <text>N(2)-acetyl-L-ornithine + 2-oxoglutarate = N-acetyl-L-glutamate 5-semialdehyde + L-glutamate</text>
        <dbReference type="Rhea" id="RHEA:18049"/>
        <dbReference type="ChEBI" id="CHEBI:16810"/>
        <dbReference type="ChEBI" id="CHEBI:29123"/>
        <dbReference type="ChEBI" id="CHEBI:29985"/>
        <dbReference type="ChEBI" id="CHEBI:57805"/>
        <dbReference type="EC" id="2.6.1.11"/>
    </reaction>
</comment>
<comment type="miscellaneous">
    <text evidence="5">May also have succinyldiaminopimelate aminotransferase activity, thus carrying out the corresponding step in lysine biosynthesis.</text>
</comment>
<comment type="subcellular location">
    <subcellularLocation>
        <location evidence="5">Cytoplasm</location>
    </subcellularLocation>
</comment>
<evidence type="ECO:0000256" key="5">
    <source>
        <dbReference type="HAMAP-Rule" id="MF_01107"/>
    </source>
</evidence>
<dbReference type="Gene3D" id="3.40.640.10">
    <property type="entry name" value="Type I PLP-dependent aspartate aminotransferase-like (Major domain)"/>
    <property type="match status" value="1"/>
</dbReference>
<keyword evidence="2 5" id="KW-0028">Amino-acid biosynthesis</keyword>
<keyword evidence="5" id="KW-0963">Cytoplasm</keyword>
<feature type="binding site" evidence="5">
    <location>
        <position position="138"/>
    </location>
    <ligand>
        <name>pyridoxal 5'-phosphate</name>
        <dbReference type="ChEBI" id="CHEBI:597326"/>
    </ligand>
</feature>
<evidence type="ECO:0000256" key="4">
    <source>
        <dbReference type="ARBA" id="ARBA00022898"/>
    </source>
</evidence>